<dbReference type="InterPro" id="IPR036097">
    <property type="entry name" value="HisK_dim/P_sf"/>
</dbReference>
<dbReference type="CDD" id="cd00082">
    <property type="entry name" value="HisKA"/>
    <property type="match status" value="1"/>
</dbReference>
<dbReference type="EMBL" id="FWXY01000001">
    <property type="protein sequence ID" value="SMC37240.1"/>
    <property type="molecule type" value="Genomic_DNA"/>
</dbReference>
<dbReference type="PANTHER" id="PTHR43065">
    <property type="entry name" value="SENSOR HISTIDINE KINASE"/>
    <property type="match status" value="1"/>
</dbReference>
<dbReference type="Pfam" id="PF13426">
    <property type="entry name" value="PAS_9"/>
    <property type="match status" value="1"/>
</dbReference>
<dbReference type="Pfam" id="PF00512">
    <property type="entry name" value="HisKA"/>
    <property type="match status" value="1"/>
</dbReference>
<dbReference type="InterPro" id="IPR005467">
    <property type="entry name" value="His_kinase_dom"/>
</dbReference>
<evidence type="ECO:0000313" key="8">
    <source>
        <dbReference type="Proteomes" id="UP000192418"/>
    </source>
</evidence>
<dbReference type="SUPFAM" id="SSF55874">
    <property type="entry name" value="ATPase domain of HSP90 chaperone/DNA topoisomerase II/histidine kinase"/>
    <property type="match status" value="1"/>
</dbReference>
<dbReference type="Gene3D" id="3.30.450.20">
    <property type="entry name" value="PAS domain"/>
    <property type="match status" value="1"/>
</dbReference>
<dbReference type="CDD" id="cd00130">
    <property type="entry name" value="PAS"/>
    <property type="match status" value="1"/>
</dbReference>
<dbReference type="PROSITE" id="PS50112">
    <property type="entry name" value="PAS"/>
    <property type="match status" value="1"/>
</dbReference>
<evidence type="ECO:0000313" key="7">
    <source>
        <dbReference type="EMBL" id="SMC37240.1"/>
    </source>
</evidence>
<comment type="catalytic activity">
    <reaction evidence="1">
        <text>ATP + protein L-histidine = ADP + protein N-phospho-L-histidine.</text>
        <dbReference type="EC" id="2.7.13.3"/>
    </reaction>
</comment>
<dbReference type="InterPro" id="IPR003594">
    <property type="entry name" value="HATPase_dom"/>
</dbReference>
<evidence type="ECO:0000256" key="1">
    <source>
        <dbReference type="ARBA" id="ARBA00000085"/>
    </source>
</evidence>
<evidence type="ECO:0000256" key="2">
    <source>
        <dbReference type="ARBA" id="ARBA00012438"/>
    </source>
</evidence>
<gene>
    <name evidence="7" type="ORF">SAMN02746065_101185</name>
</gene>
<dbReference type="GO" id="GO:0000155">
    <property type="term" value="F:phosphorelay sensor kinase activity"/>
    <property type="evidence" value="ECO:0007669"/>
    <property type="project" value="InterPro"/>
</dbReference>
<dbReference type="Pfam" id="PF02518">
    <property type="entry name" value="HATPase_c"/>
    <property type="match status" value="1"/>
</dbReference>
<sequence length="493" mass="54720">MDNRLELENSYLNKALGAIKKQLIVISPEYKLVVTNEKAHMTNTAGATHNNALCCHELIFNSPTPCIHCPATEVMRTGKPALRHISLHNSANTCSCLYAFPVQHTDSLEKAIVILDFDLPPLAKFDEKRLTSNVFLRNLIDNAVDGVIAADMTGKIFIFNKAATKITSYSKKDAIETLNIRQIYPPGDARKIMKKMRNHGNGGKGIVRSLEQVAIRKDNTPTPIRLNASIVYEDGKEVASIGFFHDLTENKRMEAELEKTQIQLLQAEKMSSLGKLAAGVAHQLNNPLGGITLFTQLMLEEHELSPDATNDLLRIQRDAQRCSDIVKELLEFARQTRREVRPQSINKIIARTLFLLRNQTIFQNIVIIEEYDKSIPDIPADIQQLNHVFMNIILNAADAMEGKGYLEVKTFMTPDEDMAQITITDTGPGIPKGVLSSIFEPFFTTKEEGKGTGLGLSMAYGIVESHHGKIMAENIADSGARFHIKLPLAAPAP</sequence>
<dbReference type="EC" id="2.7.13.3" evidence="2"/>
<proteinExistence type="predicted"/>
<dbReference type="Gene3D" id="1.10.287.130">
    <property type="match status" value="1"/>
</dbReference>
<dbReference type="PRINTS" id="PR00344">
    <property type="entry name" value="BCTRLSENSOR"/>
</dbReference>
<dbReference type="STRING" id="1121400.SAMN02746065_101185"/>
<dbReference type="PROSITE" id="PS50109">
    <property type="entry name" value="HIS_KIN"/>
    <property type="match status" value="1"/>
</dbReference>
<dbReference type="OrthoDB" id="9805967at2"/>
<dbReference type="NCBIfam" id="TIGR00229">
    <property type="entry name" value="sensory_box"/>
    <property type="match status" value="1"/>
</dbReference>
<dbReference type="InterPro" id="IPR036890">
    <property type="entry name" value="HATPase_C_sf"/>
</dbReference>
<dbReference type="InterPro" id="IPR004358">
    <property type="entry name" value="Sig_transdc_His_kin-like_C"/>
</dbReference>
<organism evidence="7 8">
    <name type="scientific">Desulfocicer vacuolatum DSM 3385</name>
    <dbReference type="NCBI Taxonomy" id="1121400"/>
    <lineage>
        <taxon>Bacteria</taxon>
        <taxon>Pseudomonadati</taxon>
        <taxon>Thermodesulfobacteriota</taxon>
        <taxon>Desulfobacteria</taxon>
        <taxon>Desulfobacterales</taxon>
        <taxon>Desulfobacteraceae</taxon>
        <taxon>Desulfocicer</taxon>
    </lineage>
</organism>
<protein>
    <recommendedName>
        <fullName evidence="2">histidine kinase</fullName>
        <ecNumber evidence="2">2.7.13.3</ecNumber>
    </recommendedName>
</protein>
<name>A0A1W1YLX7_9BACT</name>
<dbReference type="Gene3D" id="3.30.565.10">
    <property type="entry name" value="Histidine kinase-like ATPase, C-terminal domain"/>
    <property type="match status" value="1"/>
</dbReference>
<keyword evidence="3" id="KW-0597">Phosphoprotein</keyword>
<dbReference type="SUPFAM" id="SSF47384">
    <property type="entry name" value="Homodimeric domain of signal transducing histidine kinase"/>
    <property type="match status" value="1"/>
</dbReference>
<feature type="domain" description="Histidine kinase" evidence="4">
    <location>
        <begin position="279"/>
        <end position="490"/>
    </location>
</feature>
<dbReference type="PANTHER" id="PTHR43065:SF42">
    <property type="entry name" value="TWO-COMPONENT SENSOR PPRA"/>
    <property type="match status" value="1"/>
</dbReference>
<evidence type="ECO:0000259" key="6">
    <source>
        <dbReference type="PROSITE" id="PS50113"/>
    </source>
</evidence>
<dbReference type="SMART" id="SM00387">
    <property type="entry name" value="HATPase_c"/>
    <property type="match status" value="1"/>
</dbReference>
<evidence type="ECO:0000256" key="3">
    <source>
        <dbReference type="ARBA" id="ARBA00022553"/>
    </source>
</evidence>
<dbReference type="SMART" id="SM00388">
    <property type="entry name" value="HisKA"/>
    <property type="match status" value="1"/>
</dbReference>
<dbReference type="Proteomes" id="UP000192418">
    <property type="component" value="Unassembled WGS sequence"/>
</dbReference>
<dbReference type="InterPro" id="IPR035965">
    <property type="entry name" value="PAS-like_dom_sf"/>
</dbReference>
<dbReference type="InterPro" id="IPR003661">
    <property type="entry name" value="HisK_dim/P_dom"/>
</dbReference>
<feature type="domain" description="PAC" evidence="6">
    <location>
        <begin position="208"/>
        <end position="259"/>
    </location>
</feature>
<dbReference type="AlphaFoldDB" id="A0A1W1YLX7"/>
<reference evidence="7 8" key="1">
    <citation type="submission" date="2017-04" db="EMBL/GenBank/DDBJ databases">
        <authorList>
            <person name="Afonso C.L."/>
            <person name="Miller P.J."/>
            <person name="Scott M.A."/>
            <person name="Spackman E."/>
            <person name="Goraichik I."/>
            <person name="Dimitrov K.M."/>
            <person name="Suarez D.L."/>
            <person name="Swayne D.E."/>
        </authorList>
    </citation>
    <scope>NUCLEOTIDE SEQUENCE [LARGE SCALE GENOMIC DNA]</scope>
    <source>
        <strain evidence="7 8">DSM 3385</strain>
    </source>
</reference>
<dbReference type="PROSITE" id="PS50113">
    <property type="entry name" value="PAC"/>
    <property type="match status" value="1"/>
</dbReference>
<dbReference type="InterPro" id="IPR000014">
    <property type="entry name" value="PAS"/>
</dbReference>
<dbReference type="SUPFAM" id="SSF55785">
    <property type="entry name" value="PYP-like sensor domain (PAS domain)"/>
    <property type="match status" value="1"/>
</dbReference>
<feature type="domain" description="PAS" evidence="5">
    <location>
        <begin position="132"/>
        <end position="203"/>
    </location>
</feature>
<dbReference type="InterPro" id="IPR000700">
    <property type="entry name" value="PAS-assoc_C"/>
</dbReference>
<accession>A0A1W1YLX7</accession>
<dbReference type="SMART" id="SM00091">
    <property type="entry name" value="PAS"/>
    <property type="match status" value="1"/>
</dbReference>
<keyword evidence="8" id="KW-1185">Reference proteome</keyword>
<evidence type="ECO:0000259" key="4">
    <source>
        <dbReference type="PROSITE" id="PS50109"/>
    </source>
</evidence>
<evidence type="ECO:0000259" key="5">
    <source>
        <dbReference type="PROSITE" id="PS50112"/>
    </source>
</evidence>